<evidence type="ECO:0000256" key="4">
    <source>
        <dbReference type="SAM" id="Phobius"/>
    </source>
</evidence>
<protein>
    <recommendedName>
        <fullName evidence="5">HTH araC/xylS-type domain-containing protein</fullName>
    </recommendedName>
</protein>
<dbReference type="InterPro" id="IPR018060">
    <property type="entry name" value="HTH_AraC"/>
</dbReference>
<feature type="transmembrane region" description="Helical" evidence="4">
    <location>
        <begin position="62"/>
        <end position="85"/>
    </location>
</feature>
<dbReference type="Gene3D" id="1.10.10.60">
    <property type="entry name" value="Homeodomain-like"/>
    <property type="match status" value="1"/>
</dbReference>
<feature type="transmembrane region" description="Helical" evidence="4">
    <location>
        <begin position="101"/>
        <end position="119"/>
    </location>
</feature>
<evidence type="ECO:0000313" key="6">
    <source>
        <dbReference type="EMBL" id="EZH74158.1"/>
    </source>
</evidence>
<evidence type="ECO:0000256" key="2">
    <source>
        <dbReference type="ARBA" id="ARBA00023125"/>
    </source>
</evidence>
<reference evidence="6 7" key="1">
    <citation type="submission" date="2014-04" db="EMBL/GenBank/DDBJ databases">
        <title>Aquimarina sp. 22II-S11-z7 Genome Sequencing.</title>
        <authorList>
            <person name="Lai Q."/>
        </authorList>
    </citation>
    <scope>NUCLEOTIDE SEQUENCE [LARGE SCALE GENOMIC DNA]</scope>
    <source>
        <strain evidence="6 7">22II-S11-z7</strain>
    </source>
</reference>
<keyword evidence="4" id="KW-1133">Transmembrane helix</keyword>
<keyword evidence="4" id="KW-0812">Transmembrane</keyword>
<proteinExistence type="predicted"/>
<dbReference type="AlphaFoldDB" id="A0A023BWY4"/>
<dbReference type="PROSITE" id="PS01124">
    <property type="entry name" value="HTH_ARAC_FAMILY_2"/>
    <property type="match status" value="1"/>
</dbReference>
<dbReference type="PANTHER" id="PTHR43280:SF29">
    <property type="entry name" value="ARAC-FAMILY TRANSCRIPTIONAL REGULATOR"/>
    <property type="match status" value="1"/>
</dbReference>
<keyword evidence="1" id="KW-0805">Transcription regulation</keyword>
<dbReference type="eggNOG" id="COG2207">
    <property type="taxonomic scope" value="Bacteria"/>
</dbReference>
<dbReference type="PROSITE" id="PS00041">
    <property type="entry name" value="HTH_ARAC_FAMILY_1"/>
    <property type="match status" value="1"/>
</dbReference>
<dbReference type="PRINTS" id="PR00032">
    <property type="entry name" value="HTHARAC"/>
</dbReference>
<organism evidence="6 7">
    <name type="scientific">Aquimarina atlantica</name>
    <dbReference type="NCBI Taxonomy" id="1317122"/>
    <lineage>
        <taxon>Bacteria</taxon>
        <taxon>Pseudomonadati</taxon>
        <taxon>Bacteroidota</taxon>
        <taxon>Flavobacteriia</taxon>
        <taxon>Flavobacteriales</taxon>
        <taxon>Flavobacteriaceae</taxon>
        <taxon>Aquimarina</taxon>
    </lineage>
</organism>
<feature type="transmembrane region" description="Helical" evidence="4">
    <location>
        <begin position="144"/>
        <end position="162"/>
    </location>
</feature>
<feature type="domain" description="HTH araC/xylS-type" evidence="5">
    <location>
        <begin position="261"/>
        <end position="365"/>
    </location>
</feature>
<dbReference type="STRING" id="1317122.ATO12_14905"/>
<keyword evidence="3" id="KW-0804">Transcription</keyword>
<dbReference type="SMART" id="SM00342">
    <property type="entry name" value="HTH_ARAC"/>
    <property type="match status" value="1"/>
</dbReference>
<dbReference type="OrthoDB" id="1157591at2"/>
<dbReference type="GO" id="GO:0003700">
    <property type="term" value="F:DNA-binding transcription factor activity"/>
    <property type="evidence" value="ECO:0007669"/>
    <property type="project" value="InterPro"/>
</dbReference>
<keyword evidence="7" id="KW-1185">Reference proteome</keyword>
<dbReference type="SUPFAM" id="SSF46689">
    <property type="entry name" value="Homeodomain-like"/>
    <property type="match status" value="1"/>
</dbReference>
<keyword evidence="2" id="KW-0238">DNA-binding</keyword>
<feature type="transmembrane region" description="Helical" evidence="4">
    <location>
        <begin position="211"/>
        <end position="230"/>
    </location>
</feature>
<dbReference type="RefSeq" id="WP_034241708.1">
    <property type="nucleotide sequence ID" value="NZ_AQRA01000004.1"/>
</dbReference>
<dbReference type="Pfam" id="PF12833">
    <property type="entry name" value="HTH_18"/>
    <property type="match status" value="1"/>
</dbReference>
<feature type="transmembrane region" description="Helical" evidence="4">
    <location>
        <begin position="183"/>
        <end position="205"/>
    </location>
</feature>
<dbReference type="InterPro" id="IPR020449">
    <property type="entry name" value="Tscrpt_reg_AraC-type_HTH"/>
</dbReference>
<keyword evidence="4" id="KW-0472">Membrane</keyword>
<gene>
    <name evidence="6" type="ORF">ATO12_14905</name>
</gene>
<comment type="caution">
    <text evidence="6">The sequence shown here is derived from an EMBL/GenBank/DDBJ whole genome shotgun (WGS) entry which is preliminary data.</text>
</comment>
<dbReference type="Proteomes" id="UP000023541">
    <property type="component" value="Unassembled WGS sequence"/>
</dbReference>
<sequence length="368" mass="43487">MLNIIAIIVLFGAIQGFLLCLYLYFKKKDNKKAFNNFTLFLFSLSFFNFTYALMYMKISNLGFIPLTSFPFPYKYLIAVGFYFFIKSQLSKEEKIVSKYDYLLFLPAFFYGLLRTYWYIKLHTGLDKDIFWNVYKAGFFTYNEYVYLIFNLLLVSLAIKFLTRYKTQIRGTKVSQKNWEWFLKFSYVFIVVIILNIILAVIVHIVGDLYNGIVYSIILILNSIYIYWVGFESLTKSNYLFNTFTLKKQNSIEDKTPSILAQKLEHYMKVEEVFKNKNLKLSDLAYLIETNEKELSVFIYESFEMSFSEYINRFRIEKVKTLLKTEDQKKYTLLAIAENAGFSSKSSFNAVFKKFTGLTPSQYKASLKN</sequence>
<evidence type="ECO:0000256" key="1">
    <source>
        <dbReference type="ARBA" id="ARBA00023015"/>
    </source>
</evidence>
<evidence type="ECO:0000256" key="3">
    <source>
        <dbReference type="ARBA" id="ARBA00023163"/>
    </source>
</evidence>
<dbReference type="InterPro" id="IPR009057">
    <property type="entry name" value="Homeodomain-like_sf"/>
</dbReference>
<feature type="transmembrane region" description="Helical" evidence="4">
    <location>
        <begin position="37"/>
        <end position="56"/>
    </location>
</feature>
<dbReference type="GO" id="GO:0043565">
    <property type="term" value="F:sequence-specific DNA binding"/>
    <property type="evidence" value="ECO:0007669"/>
    <property type="project" value="InterPro"/>
</dbReference>
<dbReference type="EMBL" id="AQRA01000004">
    <property type="protein sequence ID" value="EZH74158.1"/>
    <property type="molecule type" value="Genomic_DNA"/>
</dbReference>
<dbReference type="InterPro" id="IPR018062">
    <property type="entry name" value="HTH_AraC-typ_CS"/>
</dbReference>
<name>A0A023BWY4_9FLAO</name>
<accession>A0A023BWY4</accession>
<evidence type="ECO:0000259" key="5">
    <source>
        <dbReference type="PROSITE" id="PS01124"/>
    </source>
</evidence>
<dbReference type="PANTHER" id="PTHR43280">
    <property type="entry name" value="ARAC-FAMILY TRANSCRIPTIONAL REGULATOR"/>
    <property type="match status" value="1"/>
</dbReference>
<feature type="transmembrane region" description="Helical" evidence="4">
    <location>
        <begin position="6"/>
        <end position="25"/>
    </location>
</feature>
<evidence type="ECO:0000313" key="7">
    <source>
        <dbReference type="Proteomes" id="UP000023541"/>
    </source>
</evidence>